<evidence type="ECO:0000259" key="5">
    <source>
        <dbReference type="PROSITE" id="PS00622"/>
    </source>
</evidence>
<sequence length="179" mass="20728">MDFENEVILAIKGNKDSFAKVIKNLELSMYRVSKAILKSDNDCADAIQETILKSYKAITTLKHPEFFKTWIIRILINECKKINIQKNKVIPMEDVIIEKSFNNFEENLLIQDTLNLLENDLKDVVLLYYIEDLSVKDISDILNIPKGTVKSRLSRARTKLAIILRKDFKESDVYETEGI</sequence>
<dbReference type="Gene3D" id="1.10.10.10">
    <property type="entry name" value="Winged helix-like DNA-binding domain superfamily/Winged helix DNA-binding domain"/>
    <property type="match status" value="1"/>
</dbReference>
<dbReference type="CDD" id="cd06171">
    <property type="entry name" value="Sigma70_r4"/>
    <property type="match status" value="1"/>
</dbReference>
<dbReference type="GO" id="GO:0003677">
    <property type="term" value="F:DNA binding"/>
    <property type="evidence" value="ECO:0007669"/>
    <property type="project" value="InterPro"/>
</dbReference>
<dbReference type="NCBIfam" id="TIGR02937">
    <property type="entry name" value="sigma70-ECF"/>
    <property type="match status" value="1"/>
</dbReference>
<evidence type="ECO:0000256" key="4">
    <source>
        <dbReference type="ARBA" id="ARBA00023163"/>
    </source>
</evidence>
<dbReference type="Pfam" id="PF04542">
    <property type="entry name" value="Sigma70_r2"/>
    <property type="match status" value="1"/>
</dbReference>
<dbReference type="Proteomes" id="UP000198619">
    <property type="component" value="Unassembled WGS sequence"/>
</dbReference>
<dbReference type="GO" id="GO:0006352">
    <property type="term" value="P:DNA-templated transcription initiation"/>
    <property type="evidence" value="ECO:0007669"/>
    <property type="project" value="InterPro"/>
</dbReference>
<keyword evidence="2" id="KW-0805">Transcription regulation</keyword>
<gene>
    <name evidence="6" type="ORF">SAMN04488528_104711</name>
</gene>
<dbReference type="GO" id="GO:0016987">
    <property type="term" value="F:sigma factor activity"/>
    <property type="evidence" value="ECO:0007669"/>
    <property type="project" value="UniProtKB-KW"/>
</dbReference>
<protein>
    <submittedName>
        <fullName evidence="6">RNA polymerase, sigma subunit, SigV</fullName>
    </submittedName>
</protein>
<keyword evidence="7" id="KW-1185">Reference proteome</keyword>
<reference evidence="6 7" key="1">
    <citation type="submission" date="2016-10" db="EMBL/GenBank/DDBJ databases">
        <authorList>
            <person name="de Groot N.N."/>
        </authorList>
    </citation>
    <scope>NUCLEOTIDE SEQUENCE [LARGE SCALE GENOMIC DNA]</scope>
    <source>
        <strain evidence="6 7">DSM 12271</strain>
    </source>
</reference>
<dbReference type="InterPro" id="IPR013324">
    <property type="entry name" value="RNA_pol_sigma_r3/r4-like"/>
</dbReference>
<evidence type="ECO:0000313" key="6">
    <source>
        <dbReference type="EMBL" id="SFB41499.1"/>
    </source>
</evidence>
<evidence type="ECO:0000313" key="7">
    <source>
        <dbReference type="Proteomes" id="UP000198619"/>
    </source>
</evidence>
<dbReference type="SUPFAM" id="SSF88946">
    <property type="entry name" value="Sigma2 domain of RNA polymerase sigma factors"/>
    <property type="match status" value="1"/>
</dbReference>
<organism evidence="6 7">
    <name type="scientific">Clostridium frigidicarnis</name>
    <dbReference type="NCBI Taxonomy" id="84698"/>
    <lineage>
        <taxon>Bacteria</taxon>
        <taxon>Bacillati</taxon>
        <taxon>Bacillota</taxon>
        <taxon>Clostridia</taxon>
        <taxon>Eubacteriales</taxon>
        <taxon>Clostridiaceae</taxon>
        <taxon>Clostridium</taxon>
    </lineage>
</organism>
<dbReference type="InterPro" id="IPR014284">
    <property type="entry name" value="RNA_pol_sigma-70_dom"/>
</dbReference>
<dbReference type="Gene3D" id="1.10.1740.10">
    <property type="match status" value="1"/>
</dbReference>
<evidence type="ECO:0000256" key="2">
    <source>
        <dbReference type="ARBA" id="ARBA00023015"/>
    </source>
</evidence>
<keyword evidence="3" id="KW-0731">Sigma factor</keyword>
<evidence type="ECO:0000256" key="3">
    <source>
        <dbReference type="ARBA" id="ARBA00023082"/>
    </source>
</evidence>
<proteinExistence type="inferred from homology"/>
<accession>A0A1I1ATT2</accession>
<evidence type="ECO:0000256" key="1">
    <source>
        <dbReference type="ARBA" id="ARBA00010641"/>
    </source>
</evidence>
<dbReference type="InterPro" id="IPR036388">
    <property type="entry name" value="WH-like_DNA-bd_sf"/>
</dbReference>
<dbReference type="OrthoDB" id="9782703at2"/>
<dbReference type="SUPFAM" id="SSF88659">
    <property type="entry name" value="Sigma3 and sigma4 domains of RNA polymerase sigma factors"/>
    <property type="match status" value="1"/>
</dbReference>
<dbReference type="InterPro" id="IPR039425">
    <property type="entry name" value="RNA_pol_sigma-70-like"/>
</dbReference>
<dbReference type="InterPro" id="IPR013325">
    <property type="entry name" value="RNA_pol_sigma_r2"/>
</dbReference>
<dbReference type="InterPro" id="IPR000792">
    <property type="entry name" value="Tscrpt_reg_LuxR_C"/>
</dbReference>
<dbReference type="Pfam" id="PF08281">
    <property type="entry name" value="Sigma70_r4_2"/>
    <property type="match status" value="1"/>
</dbReference>
<keyword evidence="4" id="KW-0804">Transcription</keyword>
<dbReference type="STRING" id="84698.SAMN04488528_104711"/>
<comment type="similarity">
    <text evidence="1">Belongs to the sigma-70 factor family. ECF subfamily.</text>
</comment>
<dbReference type="InterPro" id="IPR013249">
    <property type="entry name" value="RNA_pol_sigma70_r4_t2"/>
</dbReference>
<dbReference type="AlphaFoldDB" id="A0A1I1ATT2"/>
<name>A0A1I1ATT2_9CLOT</name>
<dbReference type="PROSITE" id="PS00622">
    <property type="entry name" value="HTH_LUXR_1"/>
    <property type="match status" value="1"/>
</dbReference>
<dbReference type="InterPro" id="IPR007627">
    <property type="entry name" value="RNA_pol_sigma70_r2"/>
</dbReference>
<dbReference type="PANTHER" id="PTHR43133">
    <property type="entry name" value="RNA POLYMERASE ECF-TYPE SIGMA FACTO"/>
    <property type="match status" value="1"/>
</dbReference>
<dbReference type="PANTHER" id="PTHR43133:SF51">
    <property type="entry name" value="RNA POLYMERASE SIGMA FACTOR"/>
    <property type="match status" value="1"/>
</dbReference>
<feature type="domain" description="HTH luxR-type" evidence="5">
    <location>
        <begin position="132"/>
        <end position="159"/>
    </location>
</feature>
<dbReference type="EMBL" id="FOKI01000047">
    <property type="protein sequence ID" value="SFB41499.1"/>
    <property type="molecule type" value="Genomic_DNA"/>
</dbReference>